<organism evidence="4 5">
    <name type="scientific">Phyllachora maydis</name>
    <dbReference type="NCBI Taxonomy" id="1825666"/>
    <lineage>
        <taxon>Eukaryota</taxon>
        <taxon>Fungi</taxon>
        <taxon>Dikarya</taxon>
        <taxon>Ascomycota</taxon>
        <taxon>Pezizomycotina</taxon>
        <taxon>Sordariomycetes</taxon>
        <taxon>Sordariomycetidae</taxon>
        <taxon>Phyllachorales</taxon>
        <taxon>Phyllachoraceae</taxon>
        <taxon>Phyllachora</taxon>
    </lineage>
</organism>
<evidence type="ECO:0000256" key="1">
    <source>
        <dbReference type="ARBA" id="ARBA00022737"/>
    </source>
</evidence>
<dbReference type="Gene3D" id="1.20.140.50">
    <property type="entry name" value="alix/aip1 like domains"/>
    <property type="match status" value="1"/>
</dbReference>
<name>A0AAD9MKM3_9PEZI</name>
<reference evidence="4" key="1">
    <citation type="journal article" date="2023" name="Mol. Plant Microbe Interact.">
        <title>Elucidating the Obligate Nature and Biological Capacity of an Invasive Fungal Corn Pathogen.</title>
        <authorList>
            <person name="MacCready J.S."/>
            <person name="Roggenkamp E.M."/>
            <person name="Gdanetz K."/>
            <person name="Chilvers M.I."/>
        </authorList>
    </citation>
    <scope>NUCLEOTIDE SEQUENCE</scope>
    <source>
        <strain evidence="4">PM02</strain>
    </source>
</reference>
<evidence type="ECO:0008006" key="6">
    <source>
        <dbReference type="Google" id="ProtNLM"/>
    </source>
</evidence>
<feature type="domain" description="Nephrocystin 3-like N-terminal" evidence="2">
    <location>
        <begin position="263"/>
        <end position="445"/>
    </location>
</feature>
<gene>
    <name evidence="4" type="ORF">P8C59_009010</name>
</gene>
<evidence type="ECO:0000259" key="3">
    <source>
        <dbReference type="Pfam" id="PF25053"/>
    </source>
</evidence>
<evidence type="ECO:0000313" key="4">
    <source>
        <dbReference type="EMBL" id="KAK2074836.1"/>
    </source>
</evidence>
<feature type="domain" description="DUF7791" evidence="3">
    <location>
        <begin position="554"/>
        <end position="685"/>
    </location>
</feature>
<dbReference type="Pfam" id="PF24883">
    <property type="entry name" value="NPHP3_N"/>
    <property type="match status" value="1"/>
</dbReference>
<dbReference type="AlphaFoldDB" id="A0AAD9MKM3"/>
<keyword evidence="5" id="KW-1185">Reference proteome</keyword>
<dbReference type="InterPro" id="IPR056884">
    <property type="entry name" value="NPHP3-like_N"/>
</dbReference>
<evidence type="ECO:0000259" key="2">
    <source>
        <dbReference type="Pfam" id="PF24883"/>
    </source>
</evidence>
<dbReference type="SUPFAM" id="SSF52540">
    <property type="entry name" value="P-loop containing nucleoside triphosphate hydrolases"/>
    <property type="match status" value="1"/>
</dbReference>
<dbReference type="InterPro" id="IPR056693">
    <property type="entry name" value="DUF7791"/>
</dbReference>
<sequence>MDPLTAIGLAGNILGFLDFAGKLLSSTREIYGSATGDTEGDKSLGSVARHVRDLAAGLEASCSAAQGGGGGGGGDPDARALKDLAGECSDLAEDLVEMLESFQAREKKSKREAFRAVWNRMMKAEEKKELEHRLFQCSAALHLRLNAYTGSKLLGKMEQVMQQQKTDVASLQSRIDAIQQGIPASSLSTEALAQILDALHLGTDAILKARTRVILAGLRFDKMDYRVQEIEDAHGDTFQWMLNYEGTTHGPGGADDPGDKARHAFQRWLDSSVDDLFFVQGKAGSGKSTLMKFLSEHPVTRQKLEGSGWARGSSVLIASHYFWKPGTDLQSSVFGMYRTLLHHILQAHPQLSPAVLPEHWDDTASVGSAALVPTFSQSQVRTALQRLMTDPAVLGQVDTVLVLFIDGLDEFKARGAAETYEGLASTIKEWAGQSHHRVKICVSSREWPVFLHGFDQYPKLRLQDLTEPDIRQYVQDFFRTNSCFQRWECGNEFRDTLAREIIRRSAGVFLWVTVVLRNLAEGISDGDTEADMRQTLESLPLELEELYAAVLRSIKTDHRESVFSVLRLAQASASSHLPMDLPLVRYYLCDLITENAPRELAHALARFSSLPADDGRALMDKEVDGLARRISARCRGLVEIVSAQDRQPTTTQGYLYHRRVGLFHRTIHDFLASSEAEKVLDYQAKDPETMELWSQSLQAHVQLVMDSPLPHFGWLPDKETKGPVPAESRSTSPSIHHFAVDGFGIPHSREYLERKYRDFAAFAKAPAHRYLLRHKQLNTTVDTMAFFFGMGLSPNYPVCAPHKVHTLGLAAETVWHRCVLFHAVYAHTVEDRFDPRSVFQAYLARGANAQVCRRRPTVGRRAQPRCPATLTSPATPATLTSLTGSAAWPSPACPACPMCLWEAAGSGPYLPYPDLLYPDLLYPDWLYPDWLYPDLANLG</sequence>
<accession>A0AAD9MKM3</accession>
<dbReference type="Pfam" id="PF25053">
    <property type="entry name" value="DUF7791"/>
    <property type="match status" value="1"/>
</dbReference>
<dbReference type="PANTHER" id="PTHR10039">
    <property type="entry name" value="AMELOGENIN"/>
    <property type="match status" value="1"/>
</dbReference>
<evidence type="ECO:0000313" key="5">
    <source>
        <dbReference type="Proteomes" id="UP001217918"/>
    </source>
</evidence>
<proteinExistence type="predicted"/>
<dbReference type="PANTHER" id="PTHR10039:SF5">
    <property type="entry name" value="NACHT DOMAIN-CONTAINING PROTEIN"/>
    <property type="match status" value="1"/>
</dbReference>
<comment type="caution">
    <text evidence="4">The sequence shown here is derived from an EMBL/GenBank/DDBJ whole genome shotgun (WGS) entry which is preliminary data.</text>
</comment>
<keyword evidence="1" id="KW-0677">Repeat</keyword>
<dbReference type="EMBL" id="JAQQPM010000008">
    <property type="protein sequence ID" value="KAK2074836.1"/>
    <property type="molecule type" value="Genomic_DNA"/>
</dbReference>
<protein>
    <recommendedName>
        <fullName evidence="6">NACHT domain-containing protein</fullName>
    </recommendedName>
</protein>
<dbReference type="Proteomes" id="UP001217918">
    <property type="component" value="Unassembled WGS sequence"/>
</dbReference>
<dbReference type="InterPro" id="IPR027417">
    <property type="entry name" value="P-loop_NTPase"/>
</dbReference>